<dbReference type="PRINTS" id="PR00463">
    <property type="entry name" value="EP450I"/>
</dbReference>
<dbReference type="CDD" id="cd11069">
    <property type="entry name" value="CYP_FUM15-like"/>
    <property type="match status" value="1"/>
</dbReference>
<organism evidence="10 11">
    <name type="scientific">Trametes coccinea (strain BRFM310)</name>
    <name type="common">Pycnoporus coccineus</name>
    <dbReference type="NCBI Taxonomy" id="1353009"/>
    <lineage>
        <taxon>Eukaryota</taxon>
        <taxon>Fungi</taxon>
        <taxon>Dikarya</taxon>
        <taxon>Basidiomycota</taxon>
        <taxon>Agaricomycotina</taxon>
        <taxon>Agaricomycetes</taxon>
        <taxon>Polyporales</taxon>
        <taxon>Polyporaceae</taxon>
        <taxon>Trametes</taxon>
    </lineage>
</organism>
<keyword evidence="11" id="KW-1185">Reference proteome</keyword>
<evidence type="ECO:0000256" key="4">
    <source>
        <dbReference type="ARBA" id="ARBA00022617"/>
    </source>
</evidence>
<gene>
    <name evidence="10" type="ORF">PYCCODRAFT_1452417</name>
</gene>
<dbReference type="OrthoDB" id="1470350at2759"/>
<name>A0A1Y2INC7_TRAC3</name>
<sequence>MVLYQLTVAYGLALYLAWRMLRCFSSKSPMDNIPGPKAISYLTGNLDKVFDRRKAWAYQKDLVEQYGRLCTVQGMFNDRWLFTHDPRAFHSIFVKEQDVYEESPVLITMFKLFIGPGLVATLGEQHRRQRKMLNPLFSTKHLRAMTPIFYGVVHKLHDAISSRVTDGSQELDVLAWMGRAALELIGQGGLGHSFDPLTEDVPDEYAASVKAYFSVASELGVPVQQLLPTAVKIGSSSFRRKIAERLPHAVAQRMLRISDTLEAQSVKLVNDKKAALAQGDEGPQHQVGEGKDIMSVLLRANTNAADEDRLTDDEVVAQVSTLVLAAMDTTSNALARILHQLALNPEAQQKLREEVTRARDDGTGELRDLDYDEVMELPYLDAICRETLRRYPPVGSLIRRVTKDAVLPLSAPICGIDGSSIHSVPVKRGTCILINISGSNCNKELWGEDAYEWRPERWLEPLPRALEEARVPGVYSHMMTFIGGSRACIGFNFSQLEMKVLLATLLPAFQFDVSDTPIFWNAAGVAYPSIHEESTKPEMPMRVTRIKA</sequence>
<evidence type="ECO:0000256" key="5">
    <source>
        <dbReference type="ARBA" id="ARBA00022723"/>
    </source>
</evidence>
<keyword evidence="4 9" id="KW-0349">Heme</keyword>
<keyword evidence="8" id="KW-0503">Monooxygenase</keyword>
<evidence type="ECO:0000256" key="6">
    <source>
        <dbReference type="ARBA" id="ARBA00023002"/>
    </source>
</evidence>
<dbReference type="InterPro" id="IPR036396">
    <property type="entry name" value="Cyt_P450_sf"/>
</dbReference>
<dbReference type="STRING" id="1353009.A0A1Y2INC7"/>
<evidence type="ECO:0000313" key="10">
    <source>
        <dbReference type="EMBL" id="OSD02144.1"/>
    </source>
</evidence>
<evidence type="ECO:0000256" key="7">
    <source>
        <dbReference type="ARBA" id="ARBA00023004"/>
    </source>
</evidence>
<dbReference type="Proteomes" id="UP000193067">
    <property type="component" value="Unassembled WGS sequence"/>
</dbReference>
<dbReference type="PRINTS" id="PR00385">
    <property type="entry name" value="P450"/>
</dbReference>
<accession>A0A1Y2INC7</accession>
<dbReference type="AlphaFoldDB" id="A0A1Y2INC7"/>
<reference evidence="10 11" key="1">
    <citation type="journal article" date="2015" name="Biotechnol. Biofuels">
        <title>Enhanced degradation of softwood versus hardwood by the white-rot fungus Pycnoporus coccineus.</title>
        <authorList>
            <person name="Couturier M."/>
            <person name="Navarro D."/>
            <person name="Chevret D."/>
            <person name="Henrissat B."/>
            <person name="Piumi F."/>
            <person name="Ruiz-Duenas F.J."/>
            <person name="Martinez A.T."/>
            <person name="Grigoriev I.V."/>
            <person name="Riley R."/>
            <person name="Lipzen A."/>
            <person name="Berrin J.G."/>
            <person name="Master E.R."/>
            <person name="Rosso M.N."/>
        </authorList>
    </citation>
    <scope>NUCLEOTIDE SEQUENCE [LARGE SCALE GENOMIC DNA]</scope>
    <source>
        <strain evidence="10 11">BRFM310</strain>
    </source>
</reference>
<dbReference type="Gene3D" id="1.10.630.10">
    <property type="entry name" value="Cytochrome P450"/>
    <property type="match status" value="1"/>
</dbReference>
<comment type="pathway">
    <text evidence="2">Secondary metabolite biosynthesis.</text>
</comment>
<dbReference type="EMBL" id="KZ084107">
    <property type="protein sequence ID" value="OSD02144.1"/>
    <property type="molecule type" value="Genomic_DNA"/>
</dbReference>
<keyword evidence="6" id="KW-0560">Oxidoreductase</keyword>
<evidence type="ECO:0000256" key="8">
    <source>
        <dbReference type="ARBA" id="ARBA00023033"/>
    </source>
</evidence>
<evidence type="ECO:0000313" key="11">
    <source>
        <dbReference type="Proteomes" id="UP000193067"/>
    </source>
</evidence>
<keyword evidence="7 9" id="KW-0408">Iron</keyword>
<evidence type="ECO:0000256" key="2">
    <source>
        <dbReference type="ARBA" id="ARBA00005179"/>
    </source>
</evidence>
<evidence type="ECO:0000256" key="9">
    <source>
        <dbReference type="PIRSR" id="PIRSR602401-1"/>
    </source>
</evidence>
<dbReference type="PANTHER" id="PTHR24305:SF166">
    <property type="entry name" value="CYTOCHROME P450 12A4, MITOCHONDRIAL-RELATED"/>
    <property type="match status" value="1"/>
</dbReference>
<dbReference type="GO" id="GO:0016705">
    <property type="term" value="F:oxidoreductase activity, acting on paired donors, with incorporation or reduction of molecular oxygen"/>
    <property type="evidence" value="ECO:0007669"/>
    <property type="project" value="InterPro"/>
</dbReference>
<dbReference type="InterPro" id="IPR050121">
    <property type="entry name" value="Cytochrome_P450_monoxygenase"/>
</dbReference>
<feature type="binding site" description="axial binding residue" evidence="9">
    <location>
        <position position="488"/>
    </location>
    <ligand>
        <name>heme</name>
        <dbReference type="ChEBI" id="CHEBI:30413"/>
    </ligand>
    <ligandPart>
        <name>Fe</name>
        <dbReference type="ChEBI" id="CHEBI:18248"/>
    </ligandPart>
</feature>
<dbReference type="InterPro" id="IPR002401">
    <property type="entry name" value="Cyt_P450_E_grp-I"/>
</dbReference>
<dbReference type="PANTHER" id="PTHR24305">
    <property type="entry name" value="CYTOCHROME P450"/>
    <property type="match status" value="1"/>
</dbReference>
<dbReference type="GO" id="GO:0005506">
    <property type="term" value="F:iron ion binding"/>
    <property type="evidence" value="ECO:0007669"/>
    <property type="project" value="InterPro"/>
</dbReference>
<evidence type="ECO:0000256" key="1">
    <source>
        <dbReference type="ARBA" id="ARBA00001971"/>
    </source>
</evidence>
<dbReference type="InterPro" id="IPR001128">
    <property type="entry name" value="Cyt_P450"/>
</dbReference>
<dbReference type="GO" id="GO:0004497">
    <property type="term" value="F:monooxygenase activity"/>
    <property type="evidence" value="ECO:0007669"/>
    <property type="project" value="UniProtKB-KW"/>
</dbReference>
<dbReference type="Pfam" id="PF00067">
    <property type="entry name" value="p450"/>
    <property type="match status" value="1"/>
</dbReference>
<keyword evidence="5 9" id="KW-0479">Metal-binding</keyword>
<dbReference type="SUPFAM" id="SSF48264">
    <property type="entry name" value="Cytochrome P450"/>
    <property type="match status" value="1"/>
</dbReference>
<evidence type="ECO:0000256" key="3">
    <source>
        <dbReference type="ARBA" id="ARBA00010617"/>
    </source>
</evidence>
<dbReference type="GO" id="GO:0020037">
    <property type="term" value="F:heme binding"/>
    <property type="evidence" value="ECO:0007669"/>
    <property type="project" value="InterPro"/>
</dbReference>
<proteinExistence type="inferred from homology"/>
<comment type="similarity">
    <text evidence="3">Belongs to the cytochrome P450 family.</text>
</comment>
<comment type="cofactor">
    <cofactor evidence="1 9">
        <name>heme</name>
        <dbReference type="ChEBI" id="CHEBI:30413"/>
    </cofactor>
</comment>
<protein>
    <submittedName>
        <fullName evidence="10">Cytochrome P450</fullName>
    </submittedName>
</protein>